<gene>
    <name evidence="2" type="ORF">RE6C_01871</name>
</gene>
<keyword evidence="1" id="KW-0812">Transmembrane</keyword>
<comment type="caution">
    <text evidence="2">The sequence shown here is derived from an EMBL/GenBank/DDBJ whole genome shotgun (WGS) entry which is preliminary data.</text>
</comment>
<keyword evidence="3" id="KW-1185">Reference proteome</keyword>
<accession>M2B6G1</accession>
<sequence length="141" mass="14720">MAIVAFGLQCELLRQLVLSVTSNIQLQAMLMNDPSPYQSSEMTPQSHLRPTGGGEAIGEGQIALAWFLFVVVATIGGAVAGAIGGMVIGAVLGGAGQSMQTIQVASAFAGFFAGLPVSWLTFRWQVRRLLAKASALSVQQL</sequence>
<evidence type="ECO:0000256" key="1">
    <source>
        <dbReference type="SAM" id="Phobius"/>
    </source>
</evidence>
<dbReference type="AlphaFoldDB" id="M2B6G1"/>
<reference evidence="2" key="2">
    <citation type="journal article" date="2013" name="Mar. Genomics">
        <title>Expression of sulfatases in Rhodopirellula baltica and the diversity of sulfatases in the genus Rhodopirellula.</title>
        <authorList>
            <person name="Wegner C.E."/>
            <person name="Richter-Heitmann T."/>
            <person name="Klindworth A."/>
            <person name="Klockow C."/>
            <person name="Richter M."/>
            <person name="Achstetter T."/>
            <person name="Glockner F.O."/>
            <person name="Harder J."/>
        </authorList>
    </citation>
    <scope>NUCLEOTIDE SEQUENCE [LARGE SCALE GENOMIC DNA]</scope>
    <source>
        <strain evidence="2">6C</strain>
    </source>
</reference>
<feature type="transmembrane region" description="Helical" evidence="1">
    <location>
        <begin position="64"/>
        <end position="92"/>
    </location>
</feature>
<dbReference type="EMBL" id="ANMO01000097">
    <property type="protein sequence ID" value="EMB17333.1"/>
    <property type="molecule type" value="Genomic_DNA"/>
</dbReference>
<keyword evidence="1" id="KW-1133">Transmembrane helix</keyword>
<protein>
    <submittedName>
        <fullName evidence="2">Putative membrane protein</fullName>
    </submittedName>
</protein>
<evidence type="ECO:0000313" key="3">
    <source>
        <dbReference type="Proteomes" id="UP000011529"/>
    </source>
</evidence>
<proteinExistence type="predicted"/>
<evidence type="ECO:0000313" key="2">
    <source>
        <dbReference type="EMBL" id="EMB17333.1"/>
    </source>
</evidence>
<keyword evidence="1" id="KW-0472">Membrane</keyword>
<name>M2B6G1_9BACT</name>
<dbReference type="Proteomes" id="UP000011529">
    <property type="component" value="Unassembled WGS sequence"/>
</dbReference>
<organism evidence="2 3">
    <name type="scientific">Rhodopirellula europaea 6C</name>
    <dbReference type="NCBI Taxonomy" id="1263867"/>
    <lineage>
        <taxon>Bacteria</taxon>
        <taxon>Pseudomonadati</taxon>
        <taxon>Planctomycetota</taxon>
        <taxon>Planctomycetia</taxon>
        <taxon>Pirellulales</taxon>
        <taxon>Pirellulaceae</taxon>
        <taxon>Rhodopirellula</taxon>
    </lineage>
</organism>
<dbReference type="PATRIC" id="fig|1263867.3.peg.1986"/>
<reference evidence="2" key="1">
    <citation type="submission" date="2012-11" db="EMBL/GenBank/DDBJ databases">
        <title>Permanent draft genomes of Rhodopirellula europaea strain SH398 and 6C.</title>
        <authorList>
            <person name="Richter M."/>
            <person name="Richter-Heitmann T."/>
            <person name="Frank C."/>
            <person name="Harder J."/>
            <person name="Glockner F.O."/>
        </authorList>
    </citation>
    <scope>NUCLEOTIDE SEQUENCE</scope>
    <source>
        <strain evidence="2">6C</strain>
    </source>
</reference>
<feature type="transmembrane region" description="Helical" evidence="1">
    <location>
        <begin position="104"/>
        <end position="122"/>
    </location>
</feature>